<organism evidence="11">
    <name type="scientific">Archaeoglobus fulgidus</name>
    <dbReference type="NCBI Taxonomy" id="2234"/>
    <lineage>
        <taxon>Archaea</taxon>
        <taxon>Methanobacteriati</taxon>
        <taxon>Methanobacteriota</taxon>
        <taxon>Archaeoglobi</taxon>
        <taxon>Archaeoglobales</taxon>
        <taxon>Archaeoglobaceae</taxon>
        <taxon>Archaeoglobus</taxon>
    </lineage>
</organism>
<evidence type="ECO:0000256" key="4">
    <source>
        <dbReference type="ARBA" id="ARBA00011520"/>
    </source>
</evidence>
<evidence type="ECO:0000256" key="5">
    <source>
        <dbReference type="ARBA" id="ARBA00019723"/>
    </source>
</evidence>
<dbReference type="NCBIfam" id="TIGR03676">
    <property type="entry name" value="aRF1_eRF1"/>
    <property type="match status" value="1"/>
</dbReference>
<evidence type="ECO:0000256" key="7">
    <source>
        <dbReference type="ARBA" id="ARBA00022917"/>
    </source>
</evidence>
<dbReference type="InterPro" id="IPR005140">
    <property type="entry name" value="eRF1_Pelota-like_N"/>
</dbReference>
<keyword evidence="7 9" id="KW-0648">Protein biosynthesis</keyword>
<comment type="subunit">
    <text evidence="4 9">Heterodimer of two subunits, one of which binds GTP.</text>
</comment>
<dbReference type="Gene3D" id="3.30.960.10">
    <property type="entry name" value="eRF1 domain 1"/>
    <property type="match status" value="1"/>
</dbReference>
<reference evidence="11" key="1">
    <citation type="journal article" date="2020" name="mSystems">
        <title>Genome- and Community-Level Interaction Insights into Carbon Utilization and Element Cycling Functions of Hydrothermarchaeota in Hydrothermal Sediment.</title>
        <authorList>
            <person name="Zhou Z."/>
            <person name="Liu Y."/>
            <person name="Xu W."/>
            <person name="Pan J."/>
            <person name="Luo Z.H."/>
            <person name="Li M."/>
        </authorList>
    </citation>
    <scope>NUCLEOTIDE SEQUENCE [LARGE SCALE GENOMIC DNA]</scope>
    <source>
        <strain evidence="11">SpSt-26</strain>
    </source>
</reference>
<dbReference type="EMBL" id="DSLA01000003">
    <property type="protein sequence ID" value="HEH34574.1"/>
    <property type="molecule type" value="Genomic_DNA"/>
</dbReference>
<evidence type="ECO:0000256" key="2">
    <source>
        <dbReference type="ARBA" id="ARBA00004496"/>
    </source>
</evidence>
<keyword evidence="6 9" id="KW-0963">Cytoplasm</keyword>
<gene>
    <name evidence="9 11" type="primary">prf1</name>
    <name evidence="11" type="ORF">ENP88_00135</name>
</gene>
<evidence type="ECO:0000256" key="6">
    <source>
        <dbReference type="ARBA" id="ARBA00022490"/>
    </source>
</evidence>
<dbReference type="Gene3D" id="3.30.1330.30">
    <property type="match status" value="1"/>
</dbReference>
<dbReference type="InterPro" id="IPR004403">
    <property type="entry name" value="Peptide_chain-rel_eRF1/aRF1"/>
</dbReference>
<comment type="subcellular location">
    <subcellularLocation>
        <location evidence="2 9">Cytoplasm</location>
    </subcellularLocation>
</comment>
<evidence type="ECO:0000256" key="3">
    <source>
        <dbReference type="ARBA" id="ARBA00005326"/>
    </source>
</evidence>
<dbReference type="SUPFAM" id="SSF55315">
    <property type="entry name" value="L30e-like"/>
    <property type="match status" value="1"/>
</dbReference>
<dbReference type="Pfam" id="PF03463">
    <property type="entry name" value="eRF1_1"/>
    <property type="match status" value="1"/>
</dbReference>
<accession>A0A7J2THE1</accession>
<dbReference type="GO" id="GO:0016149">
    <property type="term" value="F:translation release factor activity, codon specific"/>
    <property type="evidence" value="ECO:0007669"/>
    <property type="project" value="UniProtKB-UniRule"/>
</dbReference>
<dbReference type="InterPro" id="IPR029064">
    <property type="entry name" value="Ribosomal_eL30-like_sf"/>
</dbReference>
<dbReference type="Pfam" id="PF03464">
    <property type="entry name" value="eRF1_2"/>
    <property type="match status" value="1"/>
</dbReference>
<evidence type="ECO:0000313" key="11">
    <source>
        <dbReference type="EMBL" id="HEH34574.1"/>
    </source>
</evidence>
<dbReference type="FunFam" id="3.30.420.60:FF:000003">
    <property type="entry name" value="Peptide chain release factor subunit 1"/>
    <property type="match status" value="1"/>
</dbReference>
<dbReference type="SMART" id="SM01194">
    <property type="entry name" value="eRF1_1"/>
    <property type="match status" value="1"/>
</dbReference>
<dbReference type="Gene3D" id="3.30.420.60">
    <property type="entry name" value="eRF1 domain 2"/>
    <property type="match status" value="1"/>
</dbReference>
<dbReference type="GO" id="GO:0005737">
    <property type="term" value="C:cytoplasm"/>
    <property type="evidence" value="ECO:0007669"/>
    <property type="project" value="UniProtKB-SubCell"/>
</dbReference>
<feature type="domain" description="eRF1/Pelota-like N-terminal" evidence="10">
    <location>
        <begin position="7"/>
        <end position="138"/>
    </location>
</feature>
<dbReference type="InterPro" id="IPR005142">
    <property type="entry name" value="eRF1_3"/>
</dbReference>
<dbReference type="InterPro" id="IPR005141">
    <property type="entry name" value="eRF1_2"/>
</dbReference>
<dbReference type="SUPFAM" id="SSF55481">
    <property type="entry name" value="N-terminal domain of eukaryotic peptide chain release factor subunit 1, ERF1"/>
    <property type="match status" value="1"/>
</dbReference>
<dbReference type="SUPFAM" id="SSF53137">
    <property type="entry name" value="Translational machinery components"/>
    <property type="match status" value="1"/>
</dbReference>
<name>A0A7J2THE1_ARCFL</name>
<evidence type="ECO:0000256" key="8">
    <source>
        <dbReference type="ARBA" id="ARBA00031168"/>
    </source>
</evidence>
<dbReference type="InterPro" id="IPR020918">
    <property type="entry name" value="Peptide_chain-rel_aRF1"/>
</dbReference>
<comment type="caution">
    <text evidence="11">The sequence shown here is derived from an EMBL/GenBank/DDBJ whole genome shotgun (WGS) entry which is preliminary data.</text>
</comment>
<evidence type="ECO:0000259" key="10">
    <source>
        <dbReference type="SMART" id="SM01194"/>
    </source>
</evidence>
<proteinExistence type="inferred from homology"/>
<sequence length="410" mass="47467">MAEAKGMSKKLMYEFKRKLEELERYRGRGTELITLYIPPDRNIADVVNQLREELSQASNIKSKQTRTNVMAGLEAILNRLKLYRKPPEHGMVIFSGLVTVDGREKHITEIIEPPEPVPLYKYHCDSKFYLEPLKEMLKEKKIYGLIVLDRKEATIGLLRGRRIEVLDYDTSMVPGKHRQGGQSSVRFERLREQAIHEFYKKVGEMANNAFLPYKDKLVGIIIGGPSPTKEEFYQGEYLHHELQRKVLDLFDVGYTDESGLYELVEKAKELLSEVELVKEKELMNRFLYEVSNDGLAVYGEEEIRRYLELGAVEILLVSEDLRYERVRYRCPACGEEKMVTLKDKAVSKQVCERDGIEMEEVERIDVILELSEIAEKMNTRVEFLSTETKEGEVLLRAFGGIAGILRFKPK</sequence>
<dbReference type="AlphaFoldDB" id="A0A7J2THE1"/>
<dbReference type="InterPro" id="IPR042226">
    <property type="entry name" value="eFR1_2_sf"/>
</dbReference>
<dbReference type="InterPro" id="IPR024049">
    <property type="entry name" value="eRF1_1_sf"/>
</dbReference>
<dbReference type="HAMAP" id="MF_00424">
    <property type="entry name" value="Rel_fact_arch_1"/>
    <property type="match status" value="1"/>
</dbReference>
<comment type="similarity">
    <text evidence="3 9">Belongs to the eukaryotic release factor 1 family.</text>
</comment>
<protein>
    <recommendedName>
        <fullName evidence="5 9">Peptide chain release factor subunit 1</fullName>
    </recommendedName>
    <alternativeName>
        <fullName evidence="8 9">Translation termination factor aRF1</fullName>
    </alternativeName>
</protein>
<evidence type="ECO:0000256" key="1">
    <source>
        <dbReference type="ARBA" id="ARBA00002832"/>
    </source>
</evidence>
<dbReference type="FunFam" id="3.30.960.10:FF:000003">
    <property type="entry name" value="Peptide chain release factor subunit 1"/>
    <property type="match status" value="1"/>
</dbReference>
<dbReference type="Pfam" id="PF03465">
    <property type="entry name" value="eRF1_3"/>
    <property type="match status" value="1"/>
</dbReference>
<dbReference type="PANTHER" id="PTHR10113">
    <property type="entry name" value="PEPTIDE CHAIN RELEASE FACTOR SUBUNIT 1"/>
    <property type="match status" value="1"/>
</dbReference>
<comment type="function">
    <text evidence="1 9">Directs the termination of nascent peptide synthesis (translation) in response to the termination codons UAA, UAG and UGA.</text>
</comment>
<evidence type="ECO:0000256" key="9">
    <source>
        <dbReference type="HAMAP-Rule" id="MF_00424"/>
    </source>
</evidence>